<dbReference type="Proteomes" id="UP001165064">
    <property type="component" value="Unassembled WGS sequence"/>
</dbReference>
<gene>
    <name evidence="1" type="ORF">Amon02_000474900</name>
</gene>
<evidence type="ECO:0000313" key="2">
    <source>
        <dbReference type="Proteomes" id="UP001165064"/>
    </source>
</evidence>
<name>A0ACB5T4H2_AMBMO</name>
<reference evidence="1" key="1">
    <citation type="submission" date="2023-04" db="EMBL/GenBank/DDBJ databases">
        <title>Ambrosiozyma monospora NBRC 10751.</title>
        <authorList>
            <person name="Ichikawa N."/>
            <person name="Sato H."/>
            <person name="Tonouchi N."/>
        </authorList>
    </citation>
    <scope>NUCLEOTIDE SEQUENCE</scope>
    <source>
        <strain evidence="1">NBRC 10751</strain>
    </source>
</reference>
<keyword evidence="2" id="KW-1185">Reference proteome</keyword>
<accession>A0ACB5T4H2</accession>
<dbReference type="EMBL" id="BSXS01003338">
    <property type="protein sequence ID" value="GME81079.1"/>
    <property type="molecule type" value="Genomic_DNA"/>
</dbReference>
<sequence length="80" mass="9632">MSKVKPLQFSFFEKCLRLLPDTKTIMLDTQYRMHAKISRFPRLKFYNGTGISESDRYDRVIKFPAAFYDYGANMPQWRLR</sequence>
<proteinExistence type="predicted"/>
<evidence type="ECO:0000313" key="1">
    <source>
        <dbReference type="EMBL" id="GME81079.1"/>
    </source>
</evidence>
<comment type="caution">
    <text evidence="1">The sequence shown here is derived from an EMBL/GenBank/DDBJ whole genome shotgun (WGS) entry which is preliminary data.</text>
</comment>
<protein>
    <submittedName>
        <fullName evidence="1">Unnamed protein product</fullName>
    </submittedName>
</protein>
<organism evidence="1 2">
    <name type="scientific">Ambrosiozyma monospora</name>
    <name type="common">Yeast</name>
    <name type="synonym">Endomycopsis monosporus</name>
    <dbReference type="NCBI Taxonomy" id="43982"/>
    <lineage>
        <taxon>Eukaryota</taxon>
        <taxon>Fungi</taxon>
        <taxon>Dikarya</taxon>
        <taxon>Ascomycota</taxon>
        <taxon>Saccharomycotina</taxon>
        <taxon>Pichiomycetes</taxon>
        <taxon>Pichiales</taxon>
        <taxon>Pichiaceae</taxon>
        <taxon>Ambrosiozyma</taxon>
    </lineage>
</organism>